<gene>
    <name evidence="3" type="ORF">CALCODRAFT_492452</name>
</gene>
<organism evidence="3 4">
    <name type="scientific">Calocera cornea HHB12733</name>
    <dbReference type="NCBI Taxonomy" id="1353952"/>
    <lineage>
        <taxon>Eukaryota</taxon>
        <taxon>Fungi</taxon>
        <taxon>Dikarya</taxon>
        <taxon>Basidiomycota</taxon>
        <taxon>Agaricomycotina</taxon>
        <taxon>Dacrymycetes</taxon>
        <taxon>Dacrymycetales</taxon>
        <taxon>Dacrymycetaceae</taxon>
        <taxon>Calocera</taxon>
    </lineage>
</organism>
<dbReference type="CDD" id="cd19077">
    <property type="entry name" value="AKR_AKR8A1-2"/>
    <property type="match status" value="1"/>
</dbReference>
<feature type="domain" description="NADP-dependent oxidoreductase" evidence="2">
    <location>
        <begin position="23"/>
        <end position="313"/>
    </location>
</feature>
<dbReference type="InterPro" id="IPR036812">
    <property type="entry name" value="NAD(P)_OxRdtase_dom_sf"/>
</dbReference>
<dbReference type="GO" id="GO:0016491">
    <property type="term" value="F:oxidoreductase activity"/>
    <property type="evidence" value="ECO:0007669"/>
    <property type="project" value="UniProtKB-KW"/>
</dbReference>
<dbReference type="InParanoid" id="A0A165ICP3"/>
<dbReference type="Gene3D" id="3.20.20.100">
    <property type="entry name" value="NADP-dependent oxidoreductase domain"/>
    <property type="match status" value="1"/>
</dbReference>
<dbReference type="OrthoDB" id="37537at2759"/>
<reference evidence="3 4" key="1">
    <citation type="journal article" date="2016" name="Mol. Biol. Evol.">
        <title>Comparative Genomics of Early-Diverging Mushroom-Forming Fungi Provides Insights into the Origins of Lignocellulose Decay Capabilities.</title>
        <authorList>
            <person name="Nagy L.G."/>
            <person name="Riley R."/>
            <person name="Tritt A."/>
            <person name="Adam C."/>
            <person name="Daum C."/>
            <person name="Floudas D."/>
            <person name="Sun H."/>
            <person name="Yadav J.S."/>
            <person name="Pangilinan J."/>
            <person name="Larsson K.H."/>
            <person name="Matsuura K."/>
            <person name="Barry K."/>
            <person name="Labutti K."/>
            <person name="Kuo R."/>
            <person name="Ohm R.A."/>
            <person name="Bhattacharya S.S."/>
            <person name="Shirouzu T."/>
            <person name="Yoshinaga Y."/>
            <person name="Martin F.M."/>
            <person name="Grigoriev I.V."/>
            <person name="Hibbett D.S."/>
        </authorList>
    </citation>
    <scope>NUCLEOTIDE SEQUENCE [LARGE SCALE GENOMIC DNA]</scope>
    <source>
        <strain evidence="3 4">HHB12733</strain>
    </source>
</reference>
<evidence type="ECO:0000313" key="3">
    <source>
        <dbReference type="EMBL" id="KZT60397.1"/>
    </source>
</evidence>
<protein>
    <submittedName>
        <fullName evidence="3">Aldo/keto reductase</fullName>
    </submittedName>
</protein>
<dbReference type="FunCoup" id="A0A165ICP3">
    <property type="interactions" value="286"/>
</dbReference>
<dbReference type="GO" id="GO:0005737">
    <property type="term" value="C:cytoplasm"/>
    <property type="evidence" value="ECO:0007669"/>
    <property type="project" value="TreeGrafter"/>
</dbReference>
<sequence>MTIKQTTLGGTASNVHVGRVAEGLMLMTWKATPVPDEQCFETIKTSIDNGCNFLNSGEFYGMNPPTANLELIARFVAAYPEYKDKFFLSVKGGLKNFVPDASEENLRNSVNNINAKLGGRKMDLFEMARVDPKIPIETAMETLEKLRKEGLFGHIGLSEASAATLRRACKVAKVAAIEIEISPWSWEEETQKVIATAKELDVAVIGYSPLGRGFLTGTITSKDQLEDGDFRKTHERFQDENLEQNLKLANAIKALAQKKDITPAQLCIAWVASLGPKVIPLPGSSHPKRLLENIAAADIVLTEEDSKEIEKIIQENPVAGGRYAGHAAKLMWG</sequence>
<dbReference type="PANTHER" id="PTHR43625:SF78">
    <property type="entry name" value="PYRIDOXAL REDUCTASE-RELATED"/>
    <property type="match status" value="1"/>
</dbReference>
<dbReference type="Pfam" id="PF00248">
    <property type="entry name" value="Aldo_ket_red"/>
    <property type="match status" value="1"/>
</dbReference>
<dbReference type="InterPro" id="IPR050791">
    <property type="entry name" value="Aldo-Keto_reductase"/>
</dbReference>
<evidence type="ECO:0000259" key="2">
    <source>
        <dbReference type="Pfam" id="PF00248"/>
    </source>
</evidence>
<dbReference type="STRING" id="1353952.A0A165ICP3"/>
<keyword evidence="4" id="KW-1185">Reference proteome</keyword>
<keyword evidence="1" id="KW-0560">Oxidoreductase</keyword>
<dbReference type="InterPro" id="IPR023210">
    <property type="entry name" value="NADP_OxRdtase_dom"/>
</dbReference>
<evidence type="ECO:0000313" key="4">
    <source>
        <dbReference type="Proteomes" id="UP000076842"/>
    </source>
</evidence>
<proteinExistence type="predicted"/>
<dbReference type="AlphaFoldDB" id="A0A165ICP3"/>
<evidence type="ECO:0000256" key="1">
    <source>
        <dbReference type="ARBA" id="ARBA00023002"/>
    </source>
</evidence>
<dbReference type="EMBL" id="KV423931">
    <property type="protein sequence ID" value="KZT60397.1"/>
    <property type="molecule type" value="Genomic_DNA"/>
</dbReference>
<dbReference type="Proteomes" id="UP000076842">
    <property type="component" value="Unassembled WGS sequence"/>
</dbReference>
<accession>A0A165ICP3</accession>
<dbReference type="SUPFAM" id="SSF51430">
    <property type="entry name" value="NAD(P)-linked oxidoreductase"/>
    <property type="match status" value="1"/>
</dbReference>
<dbReference type="PANTHER" id="PTHR43625">
    <property type="entry name" value="AFLATOXIN B1 ALDEHYDE REDUCTASE"/>
    <property type="match status" value="1"/>
</dbReference>
<name>A0A165ICP3_9BASI</name>